<feature type="transmembrane region" description="Helical" evidence="1">
    <location>
        <begin position="182"/>
        <end position="201"/>
    </location>
</feature>
<reference evidence="2 3" key="1">
    <citation type="submission" date="2023-07" db="EMBL/GenBank/DDBJ databases">
        <authorList>
            <person name="Girao M."/>
            <person name="Carvalho M.F."/>
        </authorList>
    </citation>
    <scope>NUCLEOTIDE SEQUENCE [LARGE SCALE GENOMIC DNA]</scope>
    <source>
        <strain evidence="2 3">YIM65754</strain>
    </source>
</reference>
<feature type="transmembrane region" description="Helical" evidence="1">
    <location>
        <begin position="491"/>
        <end position="510"/>
    </location>
</feature>
<keyword evidence="1" id="KW-0472">Membrane</keyword>
<organism evidence="2 3">
    <name type="scientific">Rhodococcus artemisiae</name>
    <dbReference type="NCBI Taxonomy" id="714159"/>
    <lineage>
        <taxon>Bacteria</taxon>
        <taxon>Bacillati</taxon>
        <taxon>Actinomycetota</taxon>
        <taxon>Actinomycetes</taxon>
        <taxon>Mycobacteriales</taxon>
        <taxon>Nocardiaceae</taxon>
        <taxon>Rhodococcus</taxon>
    </lineage>
</organism>
<gene>
    <name evidence="2" type="ORF">Q7514_12275</name>
</gene>
<feature type="transmembrane region" description="Helical" evidence="1">
    <location>
        <begin position="428"/>
        <end position="445"/>
    </location>
</feature>
<protein>
    <recommendedName>
        <fullName evidence="4">ABC-2 type transport system permease protein</fullName>
    </recommendedName>
</protein>
<evidence type="ECO:0000313" key="2">
    <source>
        <dbReference type="EMBL" id="MEE2058298.1"/>
    </source>
</evidence>
<accession>A0ABU7L9S8</accession>
<evidence type="ECO:0000313" key="3">
    <source>
        <dbReference type="Proteomes" id="UP001336020"/>
    </source>
</evidence>
<dbReference type="EMBL" id="JAUTXY010000004">
    <property type="protein sequence ID" value="MEE2058298.1"/>
    <property type="molecule type" value="Genomic_DNA"/>
</dbReference>
<feature type="transmembrane region" description="Helical" evidence="1">
    <location>
        <begin position="21"/>
        <end position="47"/>
    </location>
</feature>
<sequence length="515" mass="54359">MTSAVAAVSMADFRDRARRPAFLVTVLGAVALGYVAVPPASATYAMVKVGSFRGMYDSAYIGMMLAMIGSLWLPLFGFYVVRSSIARDISTGVGETLAASPMRTPMYLLGKFLSNLMVLAAMAAALAFIAPVMQLLRGESTGLDMTALWLPIVLFCLPVLTVAAAAAVVFETIPLLRGGAGNILWFFVYPSMFLAGIPLIYGKITAGFQTDLAAQHPGMDDEISIGLTAEPGALGQFTWSGMGVHPTLVAASVGLIAASTLVAVIPSFWFTRFDPSRLQISLSNTSTQPLSATPEPFATQEFSRPVRELSPAERGHAFLGLLIGEVRIHLGSVSRWWWLTLAIVTVASLAVPTDRVGTALLFAWLLPVLLWSRLGTLTYEQGVDPLVERGVSPRIRLIAEWGAGVLIAAVAGVGPLVKLLLAPDSTGVAAWVAGAASIPALALLIGSIGRGARVFQAVYLVIWYAVLNGVAAVDVMGVLRTDGSLSGPSPLFTLGISAVLIAASLLVLEIRHARR</sequence>
<feature type="transmembrane region" description="Helical" evidence="1">
    <location>
        <begin position="359"/>
        <end position="376"/>
    </location>
</feature>
<feature type="transmembrane region" description="Helical" evidence="1">
    <location>
        <begin position="397"/>
        <end position="416"/>
    </location>
</feature>
<feature type="transmembrane region" description="Helical" evidence="1">
    <location>
        <begin position="336"/>
        <end position="353"/>
    </location>
</feature>
<feature type="transmembrane region" description="Helical" evidence="1">
    <location>
        <begin position="248"/>
        <end position="270"/>
    </location>
</feature>
<name>A0ABU7L9S8_9NOCA</name>
<evidence type="ECO:0008006" key="4">
    <source>
        <dbReference type="Google" id="ProtNLM"/>
    </source>
</evidence>
<feature type="transmembrane region" description="Helical" evidence="1">
    <location>
        <begin position="457"/>
        <end position="479"/>
    </location>
</feature>
<comment type="caution">
    <text evidence="2">The sequence shown here is derived from an EMBL/GenBank/DDBJ whole genome shotgun (WGS) entry which is preliminary data.</text>
</comment>
<keyword evidence="1" id="KW-0812">Transmembrane</keyword>
<dbReference type="RefSeq" id="WP_330133516.1">
    <property type="nucleotide sequence ID" value="NZ_JAUTXY010000004.1"/>
</dbReference>
<feature type="transmembrane region" description="Helical" evidence="1">
    <location>
        <begin position="59"/>
        <end position="81"/>
    </location>
</feature>
<feature type="transmembrane region" description="Helical" evidence="1">
    <location>
        <begin position="148"/>
        <end position="170"/>
    </location>
</feature>
<evidence type="ECO:0000256" key="1">
    <source>
        <dbReference type="SAM" id="Phobius"/>
    </source>
</evidence>
<keyword evidence="3" id="KW-1185">Reference proteome</keyword>
<proteinExistence type="predicted"/>
<feature type="transmembrane region" description="Helical" evidence="1">
    <location>
        <begin position="112"/>
        <end position="136"/>
    </location>
</feature>
<keyword evidence="1" id="KW-1133">Transmembrane helix</keyword>
<dbReference type="Proteomes" id="UP001336020">
    <property type="component" value="Unassembled WGS sequence"/>
</dbReference>